<reference evidence="2" key="1">
    <citation type="submission" date="2022-08" db="EMBL/GenBank/DDBJ databases">
        <authorList>
            <person name="Gutierrez-Valencia J."/>
        </authorList>
    </citation>
    <scope>NUCLEOTIDE SEQUENCE</scope>
</reference>
<dbReference type="PANTHER" id="PTHR46033">
    <property type="entry name" value="PROTEIN MAIN-LIKE 2"/>
    <property type="match status" value="1"/>
</dbReference>
<keyword evidence="3" id="KW-1185">Reference proteome</keyword>
<name>A0AAV0LFM8_9ROSI</name>
<dbReference type="AlphaFoldDB" id="A0AAV0LFM8"/>
<evidence type="ECO:0000313" key="3">
    <source>
        <dbReference type="Proteomes" id="UP001154282"/>
    </source>
</evidence>
<feature type="domain" description="Aminotransferase-like plant mobile" evidence="1">
    <location>
        <begin position="9"/>
        <end position="65"/>
    </location>
</feature>
<protein>
    <recommendedName>
        <fullName evidence="1">Aminotransferase-like plant mobile domain-containing protein</fullName>
    </recommendedName>
</protein>
<gene>
    <name evidence="2" type="ORF">LITE_LOCUS23817</name>
</gene>
<organism evidence="2 3">
    <name type="scientific">Linum tenue</name>
    <dbReference type="NCBI Taxonomy" id="586396"/>
    <lineage>
        <taxon>Eukaryota</taxon>
        <taxon>Viridiplantae</taxon>
        <taxon>Streptophyta</taxon>
        <taxon>Embryophyta</taxon>
        <taxon>Tracheophyta</taxon>
        <taxon>Spermatophyta</taxon>
        <taxon>Magnoliopsida</taxon>
        <taxon>eudicotyledons</taxon>
        <taxon>Gunneridae</taxon>
        <taxon>Pentapetalae</taxon>
        <taxon>rosids</taxon>
        <taxon>fabids</taxon>
        <taxon>Malpighiales</taxon>
        <taxon>Linaceae</taxon>
        <taxon>Linum</taxon>
    </lineage>
</organism>
<dbReference type="GO" id="GO:0010073">
    <property type="term" value="P:meristem maintenance"/>
    <property type="evidence" value="ECO:0007669"/>
    <property type="project" value="InterPro"/>
</dbReference>
<sequence>MTKLDSIRHFNGIKIDRQLITTLLERWRKETNCFNFLEGEMTITLKDITILTDLPIDGDVVCAGSHAPDKVGNISGWQHLIWTSTRLTVPEKGEHDEEGHPPLTND</sequence>
<dbReference type="Pfam" id="PF10536">
    <property type="entry name" value="PMD"/>
    <property type="match status" value="1"/>
</dbReference>
<dbReference type="PANTHER" id="PTHR46033:SF1">
    <property type="entry name" value="PROTEIN MAIN-LIKE 2"/>
    <property type="match status" value="1"/>
</dbReference>
<dbReference type="InterPro" id="IPR044824">
    <property type="entry name" value="MAIN-like"/>
</dbReference>
<dbReference type="InterPro" id="IPR019557">
    <property type="entry name" value="AminoTfrase-like_pln_mobile"/>
</dbReference>
<comment type="caution">
    <text evidence="2">The sequence shown here is derived from an EMBL/GenBank/DDBJ whole genome shotgun (WGS) entry which is preliminary data.</text>
</comment>
<accession>A0AAV0LFM8</accession>
<evidence type="ECO:0000313" key="2">
    <source>
        <dbReference type="EMBL" id="CAI0433332.1"/>
    </source>
</evidence>
<dbReference type="EMBL" id="CAMGYJ010000006">
    <property type="protein sequence ID" value="CAI0433332.1"/>
    <property type="molecule type" value="Genomic_DNA"/>
</dbReference>
<proteinExistence type="predicted"/>
<dbReference type="Proteomes" id="UP001154282">
    <property type="component" value="Unassembled WGS sequence"/>
</dbReference>
<evidence type="ECO:0000259" key="1">
    <source>
        <dbReference type="Pfam" id="PF10536"/>
    </source>
</evidence>